<proteinExistence type="predicted"/>
<dbReference type="Gene3D" id="3.30.420.10">
    <property type="entry name" value="Ribonuclease H-like superfamily/Ribonuclease H"/>
    <property type="match status" value="1"/>
</dbReference>
<accession>A0A8C3ANC3</accession>
<protein>
    <recommendedName>
        <fullName evidence="3">Tc1-like transposase DDE domain-containing protein</fullName>
    </recommendedName>
</protein>
<evidence type="ECO:0000313" key="1">
    <source>
        <dbReference type="Ensembl" id="ENSCLMP00005045769.1"/>
    </source>
</evidence>
<dbReference type="AlphaFoldDB" id="A0A8C3ANC3"/>
<evidence type="ECO:0008006" key="3">
    <source>
        <dbReference type="Google" id="ProtNLM"/>
    </source>
</evidence>
<dbReference type="InterPro" id="IPR036397">
    <property type="entry name" value="RNaseH_sf"/>
</dbReference>
<reference evidence="1" key="2">
    <citation type="submission" date="2025-09" db="UniProtKB">
        <authorList>
            <consortium name="Ensembl"/>
        </authorList>
    </citation>
    <scope>IDENTIFICATION</scope>
</reference>
<keyword evidence="2" id="KW-1185">Reference proteome</keyword>
<sequence>MTTLAPTERGLSETLQNLGVEIMEWPVNNPDLNPIEHLWDQLRHSRVTNTTTVADLRQIMLGLVTSMRRRCKAVVVLGARVAEGEEEGKVYVGFSFSFCTL</sequence>
<evidence type="ECO:0000313" key="2">
    <source>
        <dbReference type="Proteomes" id="UP000694565"/>
    </source>
</evidence>
<name>A0A8C3ANC3_CYCLU</name>
<reference evidence="1" key="1">
    <citation type="submission" date="2025-08" db="UniProtKB">
        <authorList>
            <consortium name="Ensembl"/>
        </authorList>
    </citation>
    <scope>IDENTIFICATION</scope>
</reference>
<dbReference type="GO" id="GO:0003676">
    <property type="term" value="F:nucleic acid binding"/>
    <property type="evidence" value="ECO:0007669"/>
    <property type="project" value="InterPro"/>
</dbReference>
<dbReference type="Proteomes" id="UP000694565">
    <property type="component" value="Unplaced"/>
</dbReference>
<organism evidence="1 2">
    <name type="scientific">Cyclopterus lumpus</name>
    <name type="common">Lumpsucker</name>
    <dbReference type="NCBI Taxonomy" id="8103"/>
    <lineage>
        <taxon>Eukaryota</taxon>
        <taxon>Metazoa</taxon>
        <taxon>Chordata</taxon>
        <taxon>Craniata</taxon>
        <taxon>Vertebrata</taxon>
        <taxon>Euteleostomi</taxon>
        <taxon>Actinopterygii</taxon>
        <taxon>Neopterygii</taxon>
        <taxon>Teleostei</taxon>
        <taxon>Neoteleostei</taxon>
        <taxon>Acanthomorphata</taxon>
        <taxon>Eupercaria</taxon>
        <taxon>Perciformes</taxon>
        <taxon>Cottioidei</taxon>
        <taxon>Cottales</taxon>
        <taxon>Cyclopteridae</taxon>
        <taxon>Cyclopterus</taxon>
    </lineage>
</organism>
<dbReference type="Ensembl" id="ENSCLMT00005047367.1">
    <property type="protein sequence ID" value="ENSCLMP00005045769.1"/>
    <property type="gene ID" value="ENSCLMG00005021080.1"/>
</dbReference>
<dbReference type="GeneTree" id="ENSGT00940000176839"/>